<dbReference type="InterPro" id="IPR050318">
    <property type="entry name" value="DENR/SUI1_TIF"/>
</dbReference>
<dbReference type="PANTHER" id="PTHR12789">
    <property type="entry name" value="DENSITY-REGULATED PROTEIN HOMOLOG"/>
    <property type="match status" value="1"/>
</dbReference>
<keyword evidence="4" id="KW-1185">Reference proteome</keyword>
<dbReference type="GO" id="GO:0003743">
    <property type="term" value="F:translation initiation factor activity"/>
    <property type="evidence" value="ECO:0007669"/>
    <property type="project" value="InterPro"/>
</dbReference>
<dbReference type="GO" id="GO:0002188">
    <property type="term" value="P:translation reinitiation"/>
    <property type="evidence" value="ECO:0007669"/>
    <property type="project" value="TreeGrafter"/>
</dbReference>
<dbReference type="InterPro" id="IPR001950">
    <property type="entry name" value="SUI1"/>
</dbReference>
<accession>A0A0G4J0R5</accession>
<dbReference type="GO" id="GO:0001731">
    <property type="term" value="P:formation of translation preinitiation complex"/>
    <property type="evidence" value="ECO:0007669"/>
    <property type="project" value="TreeGrafter"/>
</dbReference>
<protein>
    <recommendedName>
        <fullName evidence="2">SUI1 domain-containing protein</fullName>
    </recommendedName>
</protein>
<dbReference type="GO" id="GO:0003729">
    <property type="term" value="F:mRNA binding"/>
    <property type="evidence" value="ECO:0007669"/>
    <property type="project" value="TreeGrafter"/>
</dbReference>
<evidence type="ECO:0000256" key="1">
    <source>
        <dbReference type="SAM" id="MobiDB-lite"/>
    </source>
</evidence>
<dbReference type="PANTHER" id="PTHR12789:SF0">
    <property type="entry name" value="DENSITY-REGULATED PROTEIN"/>
    <property type="match status" value="1"/>
</dbReference>
<proteinExistence type="predicted"/>
<dbReference type="Gene3D" id="3.30.780.10">
    <property type="entry name" value="SUI1-like domain"/>
    <property type="match status" value="1"/>
</dbReference>
<dbReference type="OrthoDB" id="277199at2759"/>
<evidence type="ECO:0000313" key="3">
    <source>
        <dbReference type="EMBL" id="CEP01203.1"/>
    </source>
</evidence>
<dbReference type="SUPFAM" id="SSF55159">
    <property type="entry name" value="eIF1-like"/>
    <property type="match status" value="1"/>
</dbReference>
<name>A0A0G4J0R5_PLABS</name>
<reference evidence="3 4" key="1">
    <citation type="submission" date="2015-02" db="EMBL/GenBank/DDBJ databases">
        <authorList>
            <person name="Chooi Y.-H."/>
        </authorList>
    </citation>
    <scope>NUCLEOTIDE SEQUENCE [LARGE SCALE GENOMIC DNA]</scope>
    <source>
        <strain evidence="3">E3</strain>
    </source>
</reference>
<sequence length="182" mass="19624">MTDTDRACLGQTIQYCGACTMPLEVYYPYCEFSPTLETKCRAWRAAHRTDALSDGVQDLAIADRSEPATDKPPASAGSASAAPAEKRPADKAQGTRVLVSRLVRKNKTVTVVQNVADEKKVAKALASRFACGASILKGPPPGIYIQGDVVDDVPQFLVDKFNLAEDAVLFFDPKKNKTSPAF</sequence>
<evidence type="ECO:0000259" key="2">
    <source>
        <dbReference type="PROSITE" id="PS50296"/>
    </source>
</evidence>
<feature type="region of interest" description="Disordered" evidence="1">
    <location>
        <begin position="65"/>
        <end position="93"/>
    </location>
</feature>
<dbReference type="Proteomes" id="UP000039324">
    <property type="component" value="Unassembled WGS sequence"/>
</dbReference>
<feature type="compositionally biased region" description="Low complexity" evidence="1">
    <location>
        <begin position="72"/>
        <end position="83"/>
    </location>
</feature>
<gene>
    <name evidence="3" type="ORF">PBRA_008515</name>
</gene>
<dbReference type="InterPro" id="IPR048517">
    <property type="entry name" value="DENR_N"/>
</dbReference>
<dbReference type="AlphaFoldDB" id="A0A0G4J0R5"/>
<evidence type="ECO:0000313" key="4">
    <source>
        <dbReference type="Proteomes" id="UP000039324"/>
    </source>
</evidence>
<dbReference type="STRING" id="37360.A0A0G4J0R5"/>
<dbReference type="Pfam" id="PF21023">
    <property type="entry name" value="DENR_N"/>
    <property type="match status" value="1"/>
</dbReference>
<feature type="domain" description="SUI1" evidence="2">
    <location>
        <begin position="104"/>
        <end position="161"/>
    </location>
</feature>
<dbReference type="InterPro" id="IPR036877">
    <property type="entry name" value="SUI1_dom_sf"/>
</dbReference>
<dbReference type="Pfam" id="PF01253">
    <property type="entry name" value="SUI1"/>
    <property type="match status" value="1"/>
</dbReference>
<dbReference type="EMBL" id="CDSF01000111">
    <property type="protein sequence ID" value="CEP01203.1"/>
    <property type="molecule type" value="Genomic_DNA"/>
</dbReference>
<organism evidence="3 4">
    <name type="scientific">Plasmodiophora brassicae</name>
    <name type="common">Clubroot disease agent</name>
    <dbReference type="NCBI Taxonomy" id="37360"/>
    <lineage>
        <taxon>Eukaryota</taxon>
        <taxon>Sar</taxon>
        <taxon>Rhizaria</taxon>
        <taxon>Endomyxa</taxon>
        <taxon>Phytomyxea</taxon>
        <taxon>Plasmodiophorida</taxon>
        <taxon>Plasmodiophoridae</taxon>
        <taxon>Plasmodiophora</taxon>
    </lineage>
</organism>
<dbReference type="PROSITE" id="PS50296">
    <property type="entry name" value="SUI1"/>
    <property type="match status" value="1"/>
</dbReference>